<feature type="region of interest" description="Disordered" evidence="9">
    <location>
        <begin position="1366"/>
        <end position="1392"/>
    </location>
</feature>
<sequence length="2053" mass="213402">MSATATPLSLKPLRPYLARAAELDSFNPLMAYYCRMYALEIAMKLRAEQKANDPESSKFLLAMMDRCEKDKASLNPVDADAQVFVIGFAEDVFLKADDEDRAGNATKTTAQDFYAASLFFDVAKQFGDLSPDVVVKQKYAQVKAADIAKAIKEGRKPVAGPPGGVAAPAPSASTSAPDASDPFSRLAALAPPAAPVGAPAPTTTTPPTTPSDFDPYGRLARLSQSQAPKSTAAEDPFARLAPPPAAPAAPAAPSDDPFARLAALGAPTSASASSTAPHQPPPSADDIMARLANLPNPHQPASAPTTPGSRPGAAQPQHPQLPPSFPGGFGGPAVPGGLFPTISSDYFGGLPVAAKPQARTTPLPSPPPAAAPTGASRSGTVGGRPDFATIKEVQKLCKFAGQALEYEDIATARKNLLAALEKLGPAVFFLCDKRTCFCGLIPNVASTIILDLMQPADYDKIIRLYEDRLTKSCHERHIAAIEKMCRLQKGGLPLQDIPIVTKICSMTADHFTETPDISDFYKEAFAAVVRLVGIPFLAYRADEEVNLFDSARDLMAMFLCHIHEPIIRTALIQTLQAQPAERGLVIPGPQPPLGATRRDSACVTSRAAPSRALSGSLRTASATRGLSPSVTQRTAQSPSPPPMSASPPVTRPSRPAGSTFYRRLLHAARAVEAIALAMQTPMPEEDLLAVLKLLRDLSQYHPYCCQISTPATVNTLLGLLMYSEGPQGTTDPVECALAAPALGLAAPQVVFLTEVLWNVFEYAEADAPELLSALNGPLVARVLNTAVRCVCGSWSRLQDKEMRNDFLAVHFILLRYFDPLPDSSSGEGKLTIDLSGVSLGLMMTVMPTSGPLFGEPHPAPPVSARQLAHYLVGCPEYASAFATPAGPPASSGSGASEDEGCLAQALIEMAVAAECEQDCTLLPPLTHLASKEDFELKRLVLHLVCLLARSRSCGPHARKAGLVGALCPYLEAPLPAHLTRLGYTAFQLAEIRAAVLALFFELVGPCPELLAEGDAVSRLVRFLRGALDEAQGPQLERGLKVFARGCARSELLRAALRRDGGVVLAYDVFLAPHVAQATKAIALELLAQLCARLAPARAAAPPVEPLYAPTERTAEACADGPIGSDQDDVDDGAEEDPVGVPEDSLATSENMTMTATEADFAPRPALPPMAIPLRPAATASPPPLQASPAPAPSAGPEASGRSRPAGSVLTGAGPSSFAAPQKLKRPPSGASSTAATRATMSTLGAPHDAAAPTGAAPSVVTVGAGLLRPELAEGAGEGTGEGAGGGVAALDEQPDPQVQRALLGMGALGALAGNLRVDPTSGSSHLLYVSHCVRGLWRLMDESPAAVMTFLRNPLESLLPQAAMLPSSRPRMHQQPQSQTDEQDDAQSRTTAPTTLDVSLLAGLEADPTACSANGGLALLLGLLEGCPPTTAPPVPPSGQAVPRGTAALLAMSRSLRTRALGDPQQHQAPSGHLAATQIAAFSRMAPLSASANAAALAASTPASLGGGGMGLGATLGRALDESTGALSAGRLPPIGGVVDGPAGGAEAPAAAASVTTAQATLHLLSQVLGCLADLLTAEPARWAYNRWRSPTSRLTATQLLLALWAQEEVRLGVVVPAASTGRMDELTATARAMAAPQDIPGSAEVLVSNTDYPLLGLLAPPRGGLRELLEPDAMLHQQREEERAHSYGAPLVPAGPPSPSRTVGSARFGSASPPPGSPTDRSADLMPQPQQQQPAAAAGLWARVDLRPKIHVVLRKAGAFFALHMGEQGLTGRSGGPSTSTLPPISGREDPSPAPARALPPGVLEHHLLLGVEERAKLALVEQYAALAEAEAWDGMYRELRQAGVRPVSPDLSDLRARAERTRALGEEVRAKQMDLLGSRASRERQEERDFYLTQVGPAALPSPHPAAPSGAAPGPTASSTTLGLVPRTGSMATGLGTGLGPVLPTPGSAGTPMARARAMWTTASTESIPAAAGAAGPTPPTTPPSSGRLKVDMRVLEETTRRNQFVDAVASGRAREDRTSNKLLLLARGADYRKGGAASSRPTTTSSSAAR</sequence>
<feature type="compositionally biased region" description="Polar residues" evidence="9">
    <location>
        <begin position="1145"/>
        <end position="1155"/>
    </location>
</feature>
<dbReference type="EMBL" id="JAPMOS010000088">
    <property type="protein sequence ID" value="KAJ4455933.1"/>
    <property type="molecule type" value="Genomic_DNA"/>
</dbReference>
<feature type="compositionally biased region" description="Gly residues" evidence="9">
    <location>
        <begin position="1275"/>
        <end position="1287"/>
    </location>
</feature>
<keyword evidence="14" id="KW-1185">Reference proteome</keyword>
<evidence type="ECO:0000259" key="12">
    <source>
        <dbReference type="Pfam" id="PF21049"/>
    </source>
</evidence>
<organism evidence="13 14">
    <name type="scientific">Paratrimastix pyriformis</name>
    <dbReference type="NCBI Taxonomy" id="342808"/>
    <lineage>
        <taxon>Eukaryota</taxon>
        <taxon>Metamonada</taxon>
        <taxon>Preaxostyla</taxon>
        <taxon>Paratrimastigidae</taxon>
        <taxon>Paratrimastix</taxon>
    </lineage>
</organism>
<evidence type="ECO:0000256" key="4">
    <source>
        <dbReference type="ARBA" id="ARBA00022448"/>
    </source>
</evidence>
<evidence type="ECO:0000256" key="7">
    <source>
        <dbReference type="ARBA" id="ARBA00022927"/>
    </source>
</evidence>
<feature type="region of interest" description="Disordered" evidence="9">
    <location>
        <begin position="1272"/>
        <end position="1291"/>
    </location>
</feature>
<dbReference type="Gene3D" id="1.25.40.270">
    <property type="entry name" value="Vacuolar protein sorting-associated protein vta1"/>
    <property type="match status" value="1"/>
</dbReference>
<dbReference type="InterPro" id="IPR048733">
    <property type="entry name" value="CFA69_ARM_dom"/>
</dbReference>
<dbReference type="InterPro" id="IPR016024">
    <property type="entry name" value="ARM-type_fold"/>
</dbReference>
<feature type="compositionally biased region" description="Low complexity" evidence="9">
    <location>
        <begin position="1965"/>
        <end position="1978"/>
    </location>
</feature>
<feature type="domain" description="Vta1 C-terminal" evidence="11">
    <location>
        <begin position="389"/>
        <end position="421"/>
    </location>
</feature>
<comment type="caution">
    <text evidence="13">The sequence shown here is derived from an EMBL/GenBank/DDBJ whole genome shotgun (WGS) entry which is preliminary data.</text>
</comment>
<dbReference type="InterPro" id="IPR041212">
    <property type="entry name" value="Vta1_C"/>
</dbReference>
<feature type="compositionally biased region" description="Low complexity" evidence="9">
    <location>
        <begin position="266"/>
        <end position="277"/>
    </location>
</feature>
<comment type="subcellular location">
    <subcellularLocation>
        <location evidence="2">Cytoplasm</location>
    </subcellularLocation>
    <subcellularLocation>
        <location evidence="1">Endosome membrane</location>
        <topology evidence="1">Peripheral membrane protein</topology>
    </subcellularLocation>
</comment>
<feature type="region of interest" description="Disordered" evidence="9">
    <location>
        <begin position="2029"/>
        <end position="2053"/>
    </location>
</feature>
<feature type="region of interest" description="Disordered" evidence="9">
    <location>
        <begin position="1898"/>
        <end position="1991"/>
    </location>
</feature>
<keyword evidence="8" id="KW-0472">Membrane</keyword>
<dbReference type="SUPFAM" id="SSF48371">
    <property type="entry name" value="ARM repeat"/>
    <property type="match status" value="1"/>
</dbReference>
<feature type="compositionally biased region" description="Low complexity" evidence="9">
    <location>
        <begin position="2039"/>
        <end position="2053"/>
    </location>
</feature>
<dbReference type="PANTHER" id="PTHR46009:SF1">
    <property type="entry name" value="VACUOLAR PROTEIN SORTING-ASSOCIATED PROTEIN VTA1 HOMOLOG"/>
    <property type="match status" value="1"/>
</dbReference>
<evidence type="ECO:0000256" key="8">
    <source>
        <dbReference type="ARBA" id="ARBA00023136"/>
    </source>
</evidence>
<evidence type="ECO:0000256" key="3">
    <source>
        <dbReference type="ARBA" id="ARBA00007895"/>
    </source>
</evidence>
<reference evidence="13" key="1">
    <citation type="journal article" date="2022" name="bioRxiv">
        <title>Genomics of Preaxostyla Flagellates Illuminates Evolutionary Transitions and the Path Towards Mitochondrial Loss.</title>
        <authorList>
            <person name="Novak L.V.F."/>
            <person name="Treitli S.C."/>
            <person name="Pyrih J."/>
            <person name="Halakuc P."/>
            <person name="Pipaliya S.V."/>
            <person name="Vacek V."/>
            <person name="Brzon O."/>
            <person name="Soukal P."/>
            <person name="Eme L."/>
            <person name="Dacks J.B."/>
            <person name="Karnkowska A."/>
            <person name="Elias M."/>
            <person name="Hampl V."/>
        </authorList>
    </citation>
    <scope>NUCLEOTIDE SEQUENCE</scope>
    <source>
        <strain evidence="13">RCP-MX</strain>
    </source>
</reference>
<keyword evidence="6" id="KW-0967">Endosome</keyword>
<dbReference type="PANTHER" id="PTHR46009">
    <property type="entry name" value="VACUOLAR PROTEIN SORTING-ASSOCIATED PROTEIN VTA1 HOMOLOG"/>
    <property type="match status" value="1"/>
</dbReference>
<dbReference type="Proteomes" id="UP001141327">
    <property type="component" value="Unassembled WGS sequence"/>
</dbReference>
<dbReference type="Pfam" id="PF21049">
    <property type="entry name" value="CFA69_ARM_rpt"/>
    <property type="match status" value="1"/>
</dbReference>
<evidence type="ECO:0000259" key="10">
    <source>
        <dbReference type="Pfam" id="PF04652"/>
    </source>
</evidence>
<dbReference type="Pfam" id="PF18097">
    <property type="entry name" value="Vta1_C"/>
    <property type="match status" value="1"/>
</dbReference>
<feature type="compositionally biased region" description="Acidic residues" evidence="9">
    <location>
        <begin position="1125"/>
        <end position="1137"/>
    </location>
</feature>
<dbReference type="InterPro" id="IPR023175">
    <property type="entry name" value="Vta1/CALS_N_sf"/>
</dbReference>
<evidence type="ECO:0000259" key="11">
    <source>
        <dbReference type="Pfam" id="PF18097"/>
    </source>
</evidence>
<evidence type="ECO:0000256" key="5">
    <source>
        <dbReference type="ARBA" id="ARBA00022490"/>
    </source>
</evidence>
<gene>
    <name evidence="13" type="ORF">PAPYR_9015</name>
</gene>
<feature type="domain" description="Vta1/callose synthase N-terminal" evidence="10">
    <location>
        <begin position="13"/>
        <end position="153"/>
    </location>
</feature>
<dbReference type="Gene3D" id="1.20.5.420">
    <property type="entry name" value="Immunoglobulin FC, subunit C"/>
    <property type="match status" value="1"/>
</dbReference>
<feature type="region of interest" description="Disordered" evidence="9">
    <location>
        <begin position="1104"/>
        <end position="1236"/>
    </location>
</feature>
<feature type="region of interest" description="Disordered" evidence="9">
    <location>
        <begin position="1769"/>
        <end position="1795"/>
    </location>
</feature>
<protein>
    <submittedName>
        <fullName evidence="13">Uncharacterized protein</fullName>
    </submittedName>
</protein>
<feature type="compositionally biased region" description="Polar residues" evidence="9">
    <location>
        <begin position="616"/>
        <end position="636"/>
    </location>
</feature>
<evidence type="ECO:0000256" key="6">
    <source>
        <dbReference type="ARBA" id="ARBA00022753"/>
    </source>
</evidence>
<evidence type="ECO:0000256" key="9">
    <source>
        <dbReference type="SAM" id="MobiDB-lite"/>
    </source>
</evidence>
<proteinExistence type="inferred from homology"/>
<evidence type="ECO:0000313" key="14">
    <source>
        <dbReference type="Proteomes" id="UP001141327"/>
    </source>
</evidence>
<feature type="compositionally biased region" description="Pro residues" evidence="9">
    <location>
        <begin position="1180"/>
        <end position="1193"/>
    </location>
</feature>
<feature type="compositionally biased region" description="Low complexity" evidence="9">
    <location>
        <begin position="164"/>
        <end position="206"/>
    </location>
</feature>
<evidence type="ECO:0000256" key="1">
    <source>
        <dbReference type="ARBA" id="ARBA00004481"/>
    </source>
</evidence>
<evidence type="ECO:0000256" key="2">
    <source>
        <dbReference type="ARBA" id="ARBA00004496"/>
    </source>
</evidence>
<name>A0ABQ8UAY8_9EUKA</name>
<feature type="region of interest" description="Disordered" evidence="9">
    <location>
        <begin position="583"/>
        <end position="656"/>
    </location>
</feature>
<keyword evidence="7" id="KW-0653">Protein transport</keyword>
<dbReference type="InterPro" id="IPR039431">
    <property type="entry name" value="Vta1/CALS_N"/>
</dbReference>
<feature type="compositionally biased region" description="Low complexity" evidence="9">
    <location>
        <begin position="1728"/>
        <end position="1737"/>
    </location>
</feature>
<dbReference type="Pfam" id="PF04652">
    <property type="entry name" value="Vta1"/>
    <property type="match status" value="1"/>
</dbReference>
<keyword evidence="4" id="KW-0813">Transport</keyword>
<feature type="domain" description="Cilia- and flagella-associated protein 69 ARM repeats" evidence="12">
    <location>
        <begin position="457"/>
        <end position="576"/>
    </location>
</feature>
<comment type="similarity">
    <text evidence="3">Belongs to the VTA1 family.</text>
</comment>
<feature type="region of interest" description="Disordered" evidence="9">
    <location>
        <begin position="357"/>
        <end position="384"/>
    </location>
</feature>
<evidence type="ECO:0000313" key="13">
    <source>
        <dbReference type="EMBL" id="KAJ4455933.1"/>
    </source>
</evidence>
<keyword evidence="5" id="KW-0963">Cytoplasm</keyword>
<accession>A0ABQ8UAY8</accession>
<feature type="compositionally biased region" description="Low complexity" evidence="9">
    <location>
        <begin position="1909"/>
        <end position="1923"/>
    </location>
</feature>
<feature type="region of interest" description="Disordered" evidence="9">
    <location>
        <begin position="1678"/>
        <end position="1737"/>
    </location>
</feature>
<dbReference type="InterPro" id="IPR044538">
    <property type="entry name" value="Vta1-like"/>
</dbReference>
<feature type="region of interest" description="Disordered" evidence="9">
    <location>
        <begin position="155"/>
        <end position="333"/>
    </location>
</feature>